<feature type="domain" description="HTH araC/xylS-type" evidence="5">
    <location>
        <begin position="189"/>
        <end position="287"/>
    </location>
</feature>
<dbReference type="InterPro" id="IPR018062">
    <property type="entry name" value="HTH_AraC-typ_CS"/>
</dbReference>
<evidence type="ECO:0000256" key="2">
    <source>
        <dbReference type="ARBA" id="ARBA00023125"/>
    </source>
</evidence>
<dbReference type="Gene3D" id="1.10.10.60">
    <property type="entry name" value="Homeodomain-like"/>
    <property type="match status" value="2"/>
</dbReference>
<dbReference type="PANTHER" id="PTHR43280">
    <property type="entry name" value="ARAC-FAMILY TRANSCRIPTIONAL REGULATOR"/>
    <property type="match status" value="1"/>
</dbReference>
<comment type="caution">
    <text evidence="6">The sequence shown here is derived from an EMBL/GenBank/DDBJ whole genome shotgun (WGS) entry which is preliminary data.</text>
</comment>
<sequence>MEYEIFEQAAHTLQTAVQTAADEQLAFVVHYWGAAKQHQTNSPHKHSFYEACYVLDGSGEYEEGGITFPLKQGTLFLSRPHVPHQIRNERMALLWVGFELHPAGTSPQWLDRFDRLTAFGPLVLHHAGESALVHIWRALCQSTVQVSEAEQFLLERMTHVMLAMFPQTFIGSDSPPIAGSRRAGSKILKQAEAYIRDNLGEPIQLEQVANYFYLSSRHLARLFRQELGTTFTSYVQTLRLQEAARLLRESELSVKQIADATGFGTVHYFTRLFRQHTGTPPALYRSQQAGADVKQGHTKKQP</sequence>
<organism evidence="6 7">
    <name type="scientific">Paenibacillus aurantiacus</name>
    <dbReference type="NCBI Taxonomy" id="1936118"/>
    <lineage>
        <taxon>Bacteria</taxon>
        <taxon>Bacillati</taxon>
        <taxon>Bacillota</taxon>
        <taxon>Bacilli</taxon>
        <taxon>Bacillales</taxon>
        <taxon>Paenibacillaceae</taxon>
        <taxon>Paenibacillus</taxon>
    </lineage>
</organism>
<evidence type="ECO:0000313" key="6">
    <source>
        <dbReference type="EMBL" id="MFB9328333.1"/>
    </source>
</evidence>
<evidence type="ECO:0000256" key="3">
    <source>
        <dbReference type="ARBA" id="ARBA00023163"/>
    </source>
</evidence>
<evidence type="ECO:0000259" key="5">
    <source>
        <dbReference type="PROSITE" id="PS01124"/>
    </source>
</evidence>
<dbReference type="EMBL" id="JBHMDO010000033">
    <property type="protein sequence ID" value="MFB9328333.1"/>
    <property type="molecule type" value="Genomic_DNA"/>
</dbReference>
<dbReference type="Gene3D" id="2.60.120.10">
    <property type="entry name" value="Jelly Rolls"/>
    <property type="match status" value="1"/>
</dbReference>
<dbReference type="RefSeq" id="WP_377497525.1">
    <property type="nucleotide sequence ID" value="NZ_JBHMDO010000033.1"/>
</dbReference>
<evidence type="ECO:0000256" key="4">
    <source>
        <dbReference type="SAM" id="MobiDB-lite"/>
    </source>
</evidence>
<reference evidence="6 7" key="1">
    <citation type="submission" date="2024-09" db="EMBL/GenBank/DDBJ databases">
        <authorList>
            <person name="Sun Q."/>
            <person name="Mori K."/>
        </authorList>
    </citation>
    <scope>NUCLEOTIDE SEQUENCE [LARGE SCALE GENOMIC DNA]</scope>
    <source>
        <strain evidence="6 7">TISTR 2452</strain>
    </source>
</reference>
<keyword evidence="3" id="KW-0804">Transcription</keyword>
<evidence type="ECO:0000256" key="1">
    <source>
        <dbReference type="ARBA" id="ARBA00023015"/>
    </source>
</evidence>
<gene>
    <name evidence="6" type="ORF">ACFFSY_20580</name>
</gene>
<dbReference type="InterPro" id="IPR003313">
    <property type="entry name" value="AraC-bd"/>
</dbReference>
<feature type="region of interest" description="Disordered" evidence="4">
    <location>
        <begin position="280"/>
        <end position="302"/>
    </location>
</feature>
<dbReference type="InterPro" id="IPR014710">
    <property type="entry name" value="RmlC-like_jellyroll"/>
</dbReference>
<dbReference type="SUPFAM" id="SSF51215">
    <property type="entry name" value="Regulatory protein AraC"/>
    <property type="match status" value="1"/>
</dbReference>
<dbReference type="InterPro" id="IPR018060">
    <property type="entry name" value="HTH_AraC"/>
</dbReference>
<dbReference type="PANTHER" id="PTHR43280:SF28">
    <property type="entry name" value="HTH-TYPE TRANSCRIPTIONAL ACTIVATOR RHAS"/>
    <property type="match status" value="1"/>
</dbReference>
<dbReference type="Pfam" id="PF02311">
    <property type="entry name" value="AraC_binding"/>
    <property type="match status" value="1"/>
</dbReference>
<name>A0ABV5KVA8_9BACL</name>
<dbReference type="InterPro" id="IPR037923">
    <property type="entry name" value="HTH-like"/>
</dbReference>
<dbReference type="InterPro" id="IPR009057">
    <property type="entry name" value="Homeodomain-like_sf"/>
</dbReference>
<keyword evidence="1" id="KW-0805">Transcription regulation</keyword>
<dbReference type="Proteomes" id="UP001589747">
    <property type="component" value="Unassembled WGS sequence"/>
</dbReference>
<accession>A0ABV5KVA8</accession>
<dbReference type="SUPFAM" id="SSF46689">
    <property type="entry name" value="Homeodomain-like"/>
    <property type="match status" value="2"/>
</dbReference>
<evidence type="ECO:0000313" key="7">
    <source>
        <dbReference type="Proteomes" id="UP001589747"/>
    </source>
</evidence>
<dbReference type="SMART" id="SM00342">
    <property type="entry name" value="HTH_ARAC"/>
    <property type="match status" value="1"/>
</dbReference>
<keyword evidence="2" id="KW-0238">DNA-binding</keyword>
<dbReference type="PROSITE" id="PS00041">
    <property type="entry name" value="HTH_ARAC_FAMILY_1"/>
    <property type="match status" value="1"/>
</dbReference>
<dbReference type="PROSITE" id="PS01124">
    <property type="entry name" value="HTH_ARAC_FAMILY_2"/>
    <property type="match status" value="1"/>
</dbReference>
<protein>
    <submittedName>
        <fullName evidence="6">Helix-turn-helix domain-containing protein</fullName>
    </submittedName>
</protein>
<dbReference type="Pfam" id="PF12833">
    <property type="entry name" value="HTH_18"/>
    <property type="match status" value="1"/>
</dbReference>
<proteinExistence type="predicted"/>
<keyword evidence="7" id="KW-1185">Reference proteome</keyword>